<evidence type="ECO:0000313" key="2">
    <source>
        <dbReference type="EMBL" id="VEL39906.1"/>
    </source>
</evidence>
<feature type="region of interest" description="Disordered" evidence="1">
    <location>
        <begin position="35"/>
        <end position="58"/>
    </location>
</feature>
<keyword evidence="3" id="KW-1185">Reference proteome</keyword>
<protein>
    <submittedName>
        <fullName evidence="2">Uncharacterized protein</fullName>
    </submittedName>
</protein>
<dbReference type="Proteomes" id="UP000784294">
    <property type="component" value="Unassembled WGS sequence"/>
</dbReference>
<organism evidence="2 3">
    <name type="scientific">Protopolystoma xenopodis</name>
    <dbReference type="NCBI Taxonomy" id="117903"/>
    <lineage>
        <taxon>Eukaryota</taxon>
        <taxon>Metazoa</taxon>
        <taxon>Spiralia</taxon>
        <taxon>Lophotrochozoa</taxon>
        <taxon>Platyhelminthes</taxon>
        <taxon>Monogenea</taxon>
        <taxon>Polyopisthocotylea</taxon>
        <taxon>Polystomatidea</taxon>
        <taxon>Polystomatidae</taxon>
        <taxon>Protopolystoma</taxon>
    </lineage>
</organism>
<gene>
    <name evidence="2" type="ORF">PXEA_LOCUS33346</name>
</gene>
<accession>A0A3S5B913</accession>
<evidence type="ECO:0000313" key="3">
    <source>
        <dbReference type="Proteomes" id="UP000784294"/>
    </source>
</evidence>
<dbReference type="EMBL" id="CAAALY010262941">
    <property type="protein sequence ID" value="VEL39906.1"/>
    <property type="molecule type" value="Genomic_DNA"/>
</dbReference>
<sequence length="427" mass="47522">MIIEAEVECHLPKVKMILKQLVPISSLQQAASECQKGHAYKEPGPDDDEAGLSEANSISRNPQALTCSKFASSGNKSKAFHLEQGLTPGSGQCQDPRQQGPSCLPASNPQVEDTNEFRKSYRQKDPLEESLTEGPELEKAGSDDMLFDEDWVGVMNTSEFDLTISSQSLLLEDKGGNDKLEWIKSSKTHSENANSGCLYSVQVGQISLLSAELHQSREDPESQGIPQNMPAILQHHGGRESTGESRTTWNTRRMSSHPIETTQLNPERNFTFDTKQSFSNPLIDAPNRPEQVQFSINNCPPPGTPSQLGEQRNCQRVEVSEDAPNFQSPEDHREATKFNQPYNRETSGVQSQQTTPVVGTTMMFSRSRRTQVPDKYSSKTSKFSTSCEDNLTFQSSKGYLSYPNQVNCIPVRVKNENSIDRLQMQAE</sequence>
<proteinExistence type="predicted"/>
<dbReference type="AlphaFoldDB" id="A0A3S5B913"/>
<feature type="region of interest" description="Disordered" evidence="1">
    <location>
        <begin position="82"/>
        <end position="143"/>
    </location>
</feature>
<feature type="compositionally biased region" description="Basic and acidic residues" evidence="1">
    <location>
        <begin position="35"/>
        <end position="44"/>
    </location>
</feature>
<comment type="caution">
    <text evidence="2">The sequence shown here is derived from an EMBL/GenBank/DDBJ whole genome shotgun (WGS) entry which is preliminary data.</text>
</comment>
<evidence type="ECO:0000256" key="1">
    <source>
        <dbReference type="SAM" id="MobiDB-lite"/>
    </source>
</evidence>
<reference evidence="2" key="1">
    <citation type="submission" date="2018-11" db="EMBL/GenBank/DDBJ databases">
        <authorList>
            <consortium name="Pathogen Informatics"/>
        </authorList>
    </citation>
    <scope>NUCLEOTIDE SEQUENCE</scope>
</reference>
<name>A0A3S5B913_9PLAT</name>
<feature type="compositionally biased region" description="Basic and acidic residues" evidence="1">
    <location>
        <begin position="115"/>
        <end position="127"/>
    </location>
</feature>
<feature type="compositionally biased region" description="Polar residues" evidence="1">
    <location>
        <begin position="87"/>
        <end position="112"/>
    </location>
</feature>